<evidence type="ECO:0000313" key="1">
    <source>
        <dbReference type="EMBL" id="DAE20252.1"/>
    </source>
</evidence>
<protein>
    <submittedName>
        <fullName evidence="1">NinB protein</fullName>
    </submittedName>
</protein>
<dbReference type="Gene3D" id="1.10.3790.10">
    <property type="entry name" value="NinB"/>
    <property type="match status" value="1"/>
</dbReference>
<name>A0A8S5QNR5_9CAUD</name>
<organism evidence="1">
    <name type="scientific">Ackermannviridae sp. ctQad106</name>
    <dbReference type="NCBI Taxonomy" id="2826820"/>
    <lineage>
        <taxon>Viruses</taxon>
        <taxon>Duplodnaviria</taxon>
        <taxon>Heunggongvirae</taxon>
        <taxon>Uroviricota</taxon>
        <taxon>Caudoviricetes</taxon>
        <taxon>Pantevenvirales</taxon>
        <taxon>Ackermannviridae</taxon>
    </lineage>
</organism>
<dbReference type="InterPro" id="IPR036619">
    <property type="entry name" value="NinB_sf"/>
</dbReference>
<accession>A0A8S5QNR5</accession>
<reference evidence="1" key="1">
    <citation type="journal article" date="2021" name="Proc. Natl. Acad. Sci. U.S.A.">
        <title>A Catalog of Tens of Thousands of Viruses from Human Metagenomes Reveals Hidden Associations with Chronic Diseases.</title>
        <authorList>
            <person name="Tisza M.J."/>
            <person name="Buck C.B."/>
        </authorList>
    </citation>
    <scope>NUCLEOTIDE SEQUENCE</scope>
    <source>
        <strain evidence="1">CtQad106</strain>
    </source>
</reference>
<proteinExistence type="predicted"/>
<dbReference type="EMBL" id="BK015691">
    <property type="protein sequence ID" value="DAE20252.1"/>
    <property type="molecule type" value="Genomic_DNA"/>
</dbReference>
<sequence>MKLCIKASQFPDHIGNLLHVCQGFEPDQLLDIQIDKHRQRRSLDANAYCWVLLDKLAAALHKPKTEIYRELIREVGGNSETVCCVEKAVDKLVQLWGKNGLGWAADVVDSKLEGCKNVVLYQGSSTYDTRQMSRLIDLVVQECRAQGIETATPAELEKLKEAWH</sequence>